<sequence length="631" mass="71859">MSRKFYLIIILLFIFINMPLFWSNVFATELQESLFTLEEKVIIASKYPQELLNSVASVEIITKEKIAASKSENLAGIIRDIAGIEIVDYGSPGDIKSVSIRGSSPEQVLIMIDGQVANDPQTGKIDLGMIPADMIEKIEIYRGPASALYGANALGGVINIITNRAGDEKKRTAGVYYGSYNTQKYLGSYQNRSDDIGYYFTGEYYKTEGDRENSQLDKISLMGKVSKEIDQQTDLELTIRYHDYQRGLPGSIDYPTPNAEQNDRNFNLNLKWQKREEDRDINIIAWDDFHRIYYDNPDEWGHTGASIHKTHTTGISFDSTRYDFSIGSKEESGSDHTLTWGAEIKHNWIDSTDIGNQQDLNGALFIQDVWQPAELEKLNITAGMRYDYHQIFGGQFNPRIGISYRLQDELSFHASVGRAYRTPTYNDLYWPEDGYVGGNPDLFPETAWAYEAGMRFINKKGDTKAEFNIFRKNVNELINWAADNEGVWRPSNIGSARVDGIEVIVKKEFNENFIGNLNYTYLDAVDLDTDSQLKPKHKYGFGLTYLNQFGENEDDFTVNLDGYMVAGRPDNLESYYLFDANVSKNITINKENKQKITFSFSIKNLLDQQPELVSGYPIERRTFLVGVSTHF</sequence>
<dbReference type="InterPro" id="IPR012910">
    <property type="entry name" value="Plug_dom"/>
</dbReference>
<evidence type="ECO:0000256" key="11">
    <source>
        <dbReference type="RuleBase" id="RU003357"/>
    </source>
</evidence>
<keyword evidence="4 10" id="KW-0812">Transmembrane</keyword>
<evidence type="ECO:0000256" key="4">
    <source>
        <dbReference type="ARBA" id="ARBA00022692"/>
    </source>
</evidence>
<dbReference type="STRING" id="1797291.A2V47_06645"/>
<evidence type="ECO:0000256" key="1">
    <source>
        <dbReference type="ARBA" id="ARBA00004571"/>
    </source>
</evidence>
<organism evidence="14 15">
    <name type="scientific">Candidatus Sediminicultor quintus</name>
    <dbReference type="NCBI Taxonomy" id="1797291"/>
    <lineage>
        <taxon>Bacteria</taxon>
        <taxon>Pseudomonadati</taxon>
        <taxon>Atribacterota</taxon>
        <taxon>Candidatus Phoenicimicrobiia</taxon>
        <taxon>Candidatus Pheonicimicrobiales</taxon>
        <taxon>Candidatus Phoenicimicrobiaceae</taxon>
        <taxon>Candidatus Sediminicultor</taxon>
    </lineage>
</organism>
<dbReference type="InterPro" id="IPR000531">
    <property type="entry name" value="Beta-barrel_TonB"/>
</dbReference>
<proteinExistence type="inferred from homology"/>
<dbReference type="InterPro" id="IPR039426">
    <property type="entry name" value="TonB-dep_rcpt-like"/>
</dbReference>
<evidence type="ECO:0000256" key="7">
    <source>
        <dbReference type="ARBA" id="ARBA00023136"/>
    </source>
</evidence>
<dbReference type="InterPro" id="IPR036942">
    <property type="entry name" value="Beta-barrel_TonB_sf"/>
</dbReference>
<dbReference type="PROSITE" id="PS52016">
    <property type="entry name" value="TONB_DEPENDENT_REC_3"/>
    <property type="match status" value="1"/>
</dbReference>
<evidence type="ECO:0000256" key="9">
    <source>
        <dbReference type="ARBA" id="ARBA00023237"/>
    </source>
</evidence>
<dbReference type="SUPFAM" id="SSF56935">
    <property type="entry name" value="Porins"/>
    <property type="match status" value="1"/>
</dbReference>
<gene>
    <name evidence="14" type="ORF">A2V47_06645</name>
</gene>
<keyword evidence="8" id="KW-0675">Receptor</keyword>
<keyword evidence="5" id="KW-0732">Signal</keyword>
<accession>A0A1F5A9X0</accession>
<name>A0A1F5A9X0_9BACT</name>
<evidence type="ECO:0000313" key="14">
    <source>
        <dbReference type="EMBL" id="OGD15352.1"/>
    </source>
</evidence>
<evidence type="ECO:0000256" key="10">
    <source>
        <dbReference type="PROSITE-ProRule" id="PRU01360"/>
    </source>
</evidence>
<evidence type="ECO:0000256" key="6">
    <source>
        <dbReference type="ARBA" id="ARBA00023077"/>
    </source>
</evidence>
<comment type="subcellular location">
    <subcellularLocation>
        <location evidence="1 10">Cell outer membrane</location>
        <topology evidence="1 10">Multi-pass membrane protein</topology>
    </subcellularLocation>
</comment>
<evidence type="ECO:0000256" key="3">
    <source>
        <dbReference type="ARBA" id="ARBA00022452"/>
    </source>
</evidence>
<dbReference type="PANTHER" id="PTHR30069:SF29">
    <property type="entry name" value="HEMOGLOBIN AND HEMOGLOBIN-HAPTOGLOBIN-BINDING PROTEIN 1-RELATED"/>
    <property type="match status" value="1"/>
</dbReference>
<evidence type="ECO:0000259" key="13">
    <source>
        <dbReference type="Pfam" id="PF07715"/>
    </source>
</evidence>
<dbReference type="AlphaFoldDB" id="A0A1F5A9X0"/>
<keyword evidence="2 10" id="KW-0813">Transport</keyword>
<evidence type="ECO:0000313" key="15">
    <source>
        <dbReference type="Proteomes" id="UP000177701"/>
    </source>
</evidence>
<dbReference type="EMBL" id="MEYH01000059">
    <property type="protein sequence ID" value="OGD15352.1"/>
    <property type="molecule type" value="Genomic_DNA"/>
</dbReference>
<dbReference type="GO" id="GO:0015344">
    <property type="term" value="F:siderophore uptake transmembrane transporter activity"/>
    <property type="evidence" value="ECO:0007669"/>
    <property type="project" value="TreeGrafter"/>
</dbReference>
<evidence type="ECO:0008006" key="16">
    <source>
        <dbReference type="Google" id="ProtNLM"/>
    </source>
</evidence>
<keyword evidence="7 10" id="KW-0472">Membrane</keyword>
<dbReference type="Pfam" id="PF00593">
    <property type="entry name" value="TonB_dep_Rec_b-barrel"/>
    <property type="match status" value="1"/>
</dbReference>
<dbReference type="GO" id="GO:0044718">
    <property type="term" value="P:siderophore transmembrane transport"/>
    <property type="evidence" value="ECO:0007669"/>
    <property type="project" value="TreeGrafter"/>
</dbReference>
<evidence type="ECO:0000259" key="12">
    <source>
        <dbReference type="Pfam" id="PF00593"/>
    </source>
</evidence>
<feature type="domain" description="TonB-dependent receptor-like beta-barrel" evidence="12">
    <location>
        <begin position="180"/>
        <end position="605"/>
    </location>
</feature>
<comment type="similarity">
    <text evidence="10 11">Belongs to the TonB-dependent receptor family.</text>
</comment>
<dbReference type="Proteomes" id="UP000177701">
    <property type="component" value="Unassembled WGS sequence"/>
</dbReference>
<comment type="caution">
    <text evidence="14">The sequence shown here is derived from an EMBL/GenBank/DDBJ whole genome shotgun (WGS) entry which is preliminary data.</text>
</comment>
<feature type="domain" description="TonB-dependent receptor plug" evidence="13">
    <location>
        <begin position="53"/>
        <end position="157"/>
    </location>
</feature>
<keyword evidence="6 11" id="KW-0798">TonB box</keyword>
<evidence type="ECO:0000256" key="5">
    <source>
        <dbReference type="ARBA" id="ARBA00022729"/>
    </source>
</evidence>
<reference evidence="14 15" key="1">
    <citation type="journal article" date="2016" name="Nat. Commun.">
        <title>Thousands of microbial genomes shed light on interconnected biogeochemical processes in an aquifer system.</title>
        <authorList>
            <person name="Anantharaman K."/>
            <person name="Brown C.T."/>
            <person name="Hug L.A."/>
            <person name="Sharon I."/>
            <person name="Castelle C.J."/>
            <person name="Probst A.J."/>
            <person name="Thomas B.C."/>
            <person name="Singh A."/>
            <person name="Wilkins M.J."/>
            <person name="Karaoz U."/>
            <person name="Brodie E.L."/>
            <person name="Williams K.H."/>
            <person name="Hubbard S.S."/>
            <person name="Banfield J.F."/>
        </authorList>
    </citation>
    <scope>NUCLEOTIDE SEQUENCE [LARGE SCALE GENOMIC DNA]</scope>
</reference>
<evidence type="ECO:0000256" key="2">
    <source>
        <dbReference type="ARBA" id="ARBA00022448"/>
    </source>
</evidence>
<dbReference type="Gene3D" id="2.40.170.20">
    <property type="entry name" value="TonB-dependent receptor, beta-barrel domain"/>
    <property type="match status" value="1"/>
</dbReference>
<evidence type="ECO:0000256" key="8">
    <source>
        <dbReference type="ARBA" id="ARBA00023170"/>
    </source>
</evidence>
<keyword evidence="3 10" id="KW-1134">Transmembrane beta strand</keyword>
<protein>
    <recommendedName>
        <fullName evidence="16">TonB-dependent receptor</fullName>
    </recommendedName>
</protein>
<dbReference type="GO" id="GO:0009279">
    <property type="term" value="C:cell outer membrane"/>
    <property type="evidence" value="ECO:0007669"/>
    <property type="project" value="UniProtKB-SubCell"/>
</dbReference>
<dbReference type="CDD" id="cd01347">
    <property type="entry name" value="ligand_gated_channel"/>
    <property type="match status" value="1"/>
</dbReference>
<dbReference type="InterPro" id="IPR037066">
    <property type="entry name" value="Plug_dom_sf"/>
</dbReference>
<dbReference type="Gene3D" id="2.170.130.10">
    <property type="entry name" value="TonB-dependent receptor, plug domain"/>
    <property type="match status" value="1"/>
</dbReference>
<dbReference type="PANTHER" id="PTHR30069">
    <property type="entry name" value="TONB-DEPENDENT OUTER MEMBRANE RECEPTOR"/>
    <property type="match status" value="1"/>
</dbReference>
<keyword evidence="9 10" id="KW-0998">Cell outer membrane</keyword>
<dbReference type="Pfam" id="PF07715">
    <property type="entry name" value="Plug"/>
    <property type="match status" value="1"/>
</dbReference>